<evidence type="ECO:0000256" key="2">
    <source>
        <dbReference type="ARBA" id="ARBA00022475"/>
    </source>
</evidence>
<keyword evidence="1" id="KW-0813">Transport</keyword>
<keyword evidence="2" id="KW-1003">Cell membrane</keyword>
<dbReference type="InterPro" id="IPR003593">
    <property type="entry name" value="AAA+_ATPase"/>
</dbReference>
<feature type="domain" description="ABC transporter" evidence="5">
    <location>
        <begin position="6"/>
        <end position="247"/>
    </location>
</feature>
<evidence type="ECO:0000259" key="5">
    <source>
        <dbReference type="PROSITE" id="PS50893"/>
    </source>
</evidence>
<dbReference type="Pfam" id="PF00005">
    <property type="entry name" value="ABC_tran"/>
    <property type="match status" value="1"/>
</dbReference>
<dbReference type="Pfam" id="PF12399">
    <property type="entry name" value="BCA_ABC_TP_C"/>
    <property type="match status" value="1"/>
</dbReference>
<dbReference type="InterPro" id="IPR032823">
    <property type="entry name" value="BCA_ABC_TP_C"/>
</dbReference>
<keyword evidence="4 6" id="KW-0067">ATP-binding</keyword>
<dbReference type="AlphaFoldDB" id="A0A366HG72"/>
<dbReference type="RefSeq" id="WP_113931915.1">
    <property type="nucleotide sequence ID" value="NZ_JACCEU010000002.1"/>
</dbReference>
<dbReference type="Proteomes" id="UP000253628">
    <property type="component" value="Unassembled WGS sequence"/>
</dbReference>
<dbReference type="EMBL" id="QNRQ01000002">
    <property type="protein sequence ID" value="RBP41643.1"/>
    <property type="molecule type" value="Genomic_DNA"/>
</dbReference>
<dbReference type="OrthoDB" id="9781337at2"/>
<dbReference type="CDD" id="cd03219">
    <property type="entry name" value="ABC_Mj1267_LivG_branched"/>
    <property type="match status" value="1"/>
</dbReference>
<protein>
    <submittedName>
        <fullName evidence="6">Amino acid/amide ABC transporter ATP-binding protein 1 (HAAT family)</fullName>
    </submittedName>
</protein>
<dbReference type="GO" id="GO:0016887">
    <property type="term" value="F:ATP hydrolysis activity"/>
    <property type="evidence" value="ECO:0007669"/>
    <property type="project" value="InterPro"/>
</dbReference>
<dbReference type="GO" id="GO:0005886">
    <property type="term" value="C:plasma membrane"/>
    <property type="evidence" value="ECO:0007669"/>
    <property type="project" value="TreeGrafter"/>
</dbReference>
<comment type="caution">
    <text evidence="6">The sequence shown here is derived from an EMBL/GenBank/DDBJ whole genome shotgun (WGS) entry which is preliminary data.</text>
</comment>
<reference evidence="6 7" key="1">
    <citation type="submission" date="2018-06" db="EMBL/GenBank/DDBJ databases">
        <title>Genomic Encyclopedia of Type Strains, Phase IV (KMG-IV): sequencing the most valuable type-strain genomes for metagenomic binning, comparative biology and taxonomic classification.</title>
        <authorList>
            <person name="Goeker M."/>
        </authorList>
    </citation>
    <scope>NUCLEOTIDE SEQUENCE [LARGE SCALE GENOMIC DNA]</scope>
    <source>
        <strain evidence="6 7">DSM 25520</strain>
    </source>
</reference>
<dbReference type="InterPro" id="IPR003439">
    <property type="entry name" value="ABC_transporter-like_ATP-bd"/>
</dbReference>
<evidence type="ECO:0000256" key="1">
    <source>
        <dbReference type="ARBA" id="ARBA00022448"/>
    </source>
</evidence>
<keyword evidence="2" id="KW-0472">Membrane</keyword>
<organism evidence="6 7">
    <name type="scientific">Eoetvoesiella caeni</name>
    <dbReference type="NCBI Taxonomy" id="645616"/>
    <lineage>
        <taxon>Bacteria</taxon>
        <taxon>Pseudomonadati</taxon>
        <taxon>Pseudomonadota</taxon>
        <taxon>Betaproteobacteria</taxon>
        <taxon>Burkholderiales</taxon>
        <taxon>Alcaligenaceae</taxon>
        <taxon>Eoetvoesiella</taxon>
    </lineage>
</organism>
<evidence type="ECO:0000256" key="3">
    <source>
        <dbReference type="ARBA" id="ARBA00022741"/>
    </source>
</evidence>
<evidence type="ECO:0000256" key="4">
    <source>
        <dbReference type="ARBA" id="ARBA00022840"/>
    </source>
</evidence>
<dbReference type="Gene3D" id="3.40.50.300">
    <property type="entry name" value="P-loop containing nucleotide triphosphate hydrolases"/>
    <property type="match status" value="1"/>
</dbReference>
<evidence type="ECO:0000313" key="6">
    <source>
        <dbReference type="EMBL" id="RBP41643.1"/>
    </source>
</evidence>
<dbReference type="GO" id="GO:0005524">
    <property type="term" value="F:ATP binding"/>
    <property type="evidence" value="ECO:0007669"/>
    <property type="project" value="UniProtKB-KW"/>
</dbReference>
<name>A0A366HG72_9BURK</name>
<gene>
    <name evidence="6" type="ORF">DFR37_10222</name>
</gene>
<dbReference type="PROSITE" id="PS50893">
    <property type="entry name" value="ABC_TRANSPORTER_2"/>
    <property type="match status" value="1"/>
</dbReference>
<dbReference type="InterPro" id="IPR027417">
    <property type="entry name" value="P-loop_NTPase"/>
</dbReference>
<accession>A0A366HG72</accession>
<proteinExistence type="predicted"/>
<dbReference type="PANTHER" id="PTHR45772:SF2">
    <property type="entry name" value="ABC TRANSPORTER ATP-BINDING PROTEIN"/>
    <property type="match status" value="1"/>
</dbReference>
<dbReference type="SUPFAM" id="SSF52540">
    <property type="entry name" value="P-loop containing nucleoside triphosphate hydrolases"/>
    <property type="match status" value="1"/>
</dbReference>
<keyword evidence="7" id="KW-1185">Reference proteome</keyword>
<dbReference type="PANTHER" id="PTHR45772">
    <property type="entry name" value="CONSERVED COMPONENT OF ABC TRANSPORTER FOR NATURAL AMINO ACIDS-RELATED"/>
    <property type="match status" value="1"/>
</dbReference>
<dbReference type="SMART" id="SM00382">
    <property type="entry name" value="AAA"/>
    <property type="match status" value="1"/>
</dbReference>
<dbReference type="InterPro" id="IPR051120">
    <property type="entry name" value="ABC_AA/LPS_Transport"/>
</dbReference>
<sequence>MSAPLLEVQALGKKYGALVVTDGVSLTVNKGELHALIGPNGAGKTTLISQIAGQLMPDSGRIFLEGDDITSLAPPQRTQRGVGRSFQITSIFSSMTAQENVALAVRASLGQSFRFWKPASQYEQAREQAYELLALVGLGGCGHAPCNELAHGQLRQLELALALAAAPKVLVLDEPMAGLGPVEAQHMVGLLQALKKDYGILLIEHDMEAVFALADRISVLVAGRIVLSGTADDVRNSDEVRQAYLGDDDA</sequence>
<keyword evidence="3" id="KW-0547">Nucleotide-binding</keyword>
<evidence type="ECO:0000313" key="7">
    <source>
        <dbReference type="Proteomes" id="UP000253628"/>
    </source>
</evidence>